<sequence length="318" mass="35447">MPWGDKKLEELIEELGSRNPRVIDHPLILVAPAPPQNPANGDVIQQQLPPDTVALLVEMAEDYSKKRRTIVLSNATQGTKNDLMDMLGLEEKGVSWPNKPSLPQCSGFEWFHSQEDSKENRKGHMGHLGKMLRIPQTHQLADVQPDKGLLSVEFHPTVTESRRVSGTMDVAIARTQHVSNQAVRNNIETLLELKEPRNMQGADHCPETIGEHIAASYLNINHAVVSVLADLNMKWTFFWFAICDAEMSLCKVFLQGNDAAAGAKYLLDSLYDKSDGRALPDTFAKRQSLQAVLDGLVQRKRARTVPDGDNEQNPDQDS</sequence>
<protein>
    <submittedName>
        <fullName evidence="1">Uncharacterized protein</fullName>
    </submittedName>
</protein>
<accession>A0A9N8ET26</accession>
<organism evidence="1 2">
    <name type="scientific">Seminavis robusta</name>
    <dbReference type="NCBI Taxonomy" id="568900"/>
    <lineage>
        <taxon>Eukaryota</taxon>
        <taxon>Sar</taxon>
        <taxon>Stramenopiles</taxon>
        <taxon>Ochrophyta</taxon>
        <taxon>Bacillariophyta</taxon>
        <taxon>Bacillariophyceae</taxon>
        <taxon>Bacillariophycidae</taxon>
        <taxon>Naviculales</taxon>
        <taxon>Naviculaceae</taxon>
        <taxon>Seminavis</taxon>
    </lineage>
</organism>
<proteinExistence type="predicted"/>
<name>A0A9N8ET26_9STRA</name>
<evidence type="ECO:0000313" key="1">
    <source>
        <dbReference type="EMBL" id="CAB9526667.1"/>
    </source>
</evidence>
<evidence type="ECO:0000313" key="2">
    <source>
        <dbReference type="Proteomes" id="UP001153069"/>
    </source>
</evidence>
<gene>
    <name evidence="1" type="ORF">SEMRO_1866_G302490.1</name>
</gene>
<dbReference type="OrthoDB" id="159648at2759"/>
<reference evidence="1" key="1">
    <citation type="submission" date="2020-06" db="EMBL/GenBank/DDBJ databases">
        <authorList>
            <consortium name="Plant Systems Biology data submission"/>
        </authorList>
    </citation>
    <scope>NUCLEOTIDE SEQUENCE</scope>
    <source>
        <strain evidence="1">D6</strain>
    </source>
</reference>
<comment type="caution">
    <text evidence="1">The sequence shown here is derived from an EMBL/GenBank/DDBJ whole genome shotgun (WGS) entry which is preliminary data.</text>
</comment>
<keyword evidence="2" id="KW-1185">Reference proteome</keyword>
<dbReference type="EMBL" id="CAICTM010001864">
    <property type="protein sequence ID" value="CAB9526667.1"/>
    <property type="molecule type" value="Genomic_DNA"/>
</dbReference>
<dbReference type="AlphaFoldDB" id="A0A9N8ET26"/>
<dbReference type="Proteomes" id="UP001153069">
    <property type="component" value="Unassembled WGS sequence"/>
</dbReference>